<evidence type="ECO:0000313" key="3">
    <source>
        <dbReference type="Proteomes" id="UP000518266"/>
    </source>
</evidence>
<sequence length="75" mass="9083">MRWWQIFIFYFGPMRAFIETEQQQKNKNKGDLFVCLYATIIYPRVKEYRVLYILGTISSFSVCTKVKQWPVRCFG</sequence>
<dbReference type="AlphaFoldDB" id="A0A7J5Z6H5"/>
<organism evidence="2 3">
    <name type="scientific">Dissostichus mawsoni</name>
    <name type="common">Antarctic cod</name>
    <dbReference type="NCBI Taxonomy" id="36200"/>
    <lineage>
        <taxon>Eukaryota</taxon>
        <taxon>Metazoa</taxon>
        <taxon>Chordata</taxon>
        <taxon>Craniata</taxon>
        <taxon>Vertebrata</taxon>
        <taxon>Euteleostomi</taxon>
        <taxon>Actinopterygii</taxon>
        <taxon>Neopterygii</taxon>
        <taxon>Teleostei</taxon>
        <taxon>Neoteleostei</taxon>
        <taxon>Acanthomorphata</taxon>
        <taxon>Eupercaria</taxon>
        <taxon>Perciformes</taxon>
        <taxon>Notothenioidei</taxon>
        <taxon>Nototheniidae</taxon>
        <taxon>Dissostichus</taxon>
    </lineage>
</organism>
<evidence type="ECO:0000313" key="2">
    <source>
        <dbReference type="EMBL" id="KAF3857236.1"/>
    </source>
</evidence>
<dbReference type="EMBL" id="JAAKFY010000005">
    <property type="protein sequence ID" value="KAF3857236.1"/>
    <property type="molecule type" value="Genomic_DNA"/>
</dbReference>
<keyword evidence="3" id="KW-1185">Reference proteome</keyword>
<gene>
    <name evidence="2" type="ORF">F7725_009095</name>
</gene>
<name>A0A7J5Z6H5_DISMA</name>
<reference evidence="2 3" key="1">
    <citation type="submission" date="2020-03" db="EMBL/GenBank/DDBJ databases">
        <title>Dissostichus mawsoni Genome sequencing and assembly.</title>
        <authorList>
            <person name="Park H."/>
        </authorList>
    </citation>
    <scope>NUCLEOTIDE SEQUENCE [LARGE SCALE GENOMIC DNA]</scope>
    <source>
        <strain evidence="2">DM0001</strain>
        <tissue evidence="2">Muscle</tissue>
    </source>
</reference>
<keyword evidence="1" id="KW-0732">Signal</keyword>
<proteinExistence type="predicted"/>
<comment type="caution">
    <text evidence="2">The sequence shown here is derived from an EMBL/GenBank/DDBJ whole genome shotgun (WGS) entry which is preliminary data.</text>
</comment>
<evidence type="ECO:0000256" key="1">
    <source>
        <dbReference type="SAM" id="SignalP"/>
    </source>
</evidence>
<accession>A0A7J5Z6H5</accession>
<dbReference type="Proteomes" id="UP000518266">
    <property type="component" value="Unassembled WGS sequence"/>
</dbReference>
<feature type="signal peptide" evidence="1">
    <location>
        <begin position="1"/>
        <end position="16"/>
    </location>
</feature>
<protein>
    <submittedName>
        <fullName evidence="2">Uncharacterized protein</fullName>
    </submittedName>
</protein>
<feature type="chain" id="PRO_5029831092" evidence="1">
    <location>
        <begin position="17"/>
        <end position="75"/>
    </location>
</feature>